<dbReference type="EMBL" id="JACBYW010000007">
    <property type="protein sequence ID" value="NYH80441.1"/>
    <property type="molecule type" value="Genomic_DNA"/>
</dbReference>
<dbReference type="PANTHER" id="PTHR12468">
    <property type="entry name" value="GPI MANNOSYLTRANSFERASE 2"/>
    <property type="match status" value="1"/>
</dbReference>
<feature type="transmembrane region" description="Helical" evidence="11">
    <location>
        <begin position="337"/>
        <end position="358"/>
    </location>
</feature>
<evidence type="ECO:0000256" key="11">
    <source>
        <dbReference type="SAM" id="Phobius"/>
    </source>
</evidence>
<reference evidence="12 13" key="1">
    <citation type="submission" date="2020-07" db="EMBL/GenBank/DDBJ databases">
        <title>Genomic Encyclopedia of Type Strains, Phase III (KMG-III): the genomes of soil and plant-associated and newly described type strains.</title>
        <authorList>
            <person name="Whitman W."/>
        </authorList>
    </citation>
    <scope>NUCLEOTIDE SEQUENCE [LARGE SCALE GENOMIC DNA]</scope>
    <source>
        <strain evidence="12 13">CECT 8576</strain>
    </source>
</reference>
<comment type="subcellular location">
    <subcellularLocation>
        <location evidence="1">Endoplasmic reticulum membrane</location>
        <topology evidence="1">Multi-pass membrane protein</topology>
    </subcellularLocation>
</comment>
<evidence type="ECO:0000256" key="3">
    <source>
        <dbReference type="ARBA" id="ARBA00022502"/>
    </source>
</evidence>
<name>A0A852Z0U8_9ACTN</name>
<comment type="pathway">
    <text evidence="2">Glycolipid biosynthesis; glycosylphosphatidylinositol-anchor biosynthesis.</text>
</comment>
<protein>
    <recommendedName>
        <fullName evidence="14">Dolichyl-phosphate-mannose-protein mannosyltransferase</fullName>
    </recommendedName>
</protein>
<organism evidence="12 13">
    <name type="scientific">Actinopolyspora biskrensis</name>
    <dbReference type="NCBI Taxonomy" id="1470178"/>
    <lineage>
        <taxon>Bacteria</taxon>
        <taxon>Bacillati</taxon>
        <taxon>Actinomycetota</taxon>
        <taxon>Actinomycetes</taxon>
        <taxon>Actinopolysporales</taxon>
        <taxon>Actinopolysporaceae</taxon>
        <taxon>Actinopolyspora</taxon>
    </lineage>
</organism>
<dbReference type="GO" id="GO:0004376">
    <property type="term" value="F:GPI mannosyltransferase activity"/>
    <property type="evidence" value="ECO:0007669"/>
    <property type="project" value="InterPro"/>
</dbReference>
<dbReference type="PANTHER" id="PTHR12468:SF2">
    <property type="entry name" value="GPI MANNOSYLTRANSFERASE 2"/>
    <property type="match status" value="1"/>
</dbReference>
<dbReference type="GO" id="GO:0016020">
    <property type="term" value="C:membrane"/>
    <property type="evidence" value="ECO:0007669"/>
    <property type="project" value="GOC"/>
</dbReference>
<feature type="transmembrane region" description="Helical" evidence="11">
    <location>
        <begin position="388"/>
        <end position="412"/>
    </location>
</feature>
<evidence type="ECO:0000313" key="13">
    <source>
        <dbReference type="Proteomes" id="UP000548304"/>
    </source>
</evidence>
<evidence type="ECO:0008006" key="14">
    <source>
        <dbReference type="Google" id="ProtNLM"/>
    </source>
</evidence>
<dbReference type="Proteomes" id="UP000548304">
    <property type="component" value="Unassembled WGS sequence"/>
</dbReference>
<dbReference type="GO" id="GO:0006506">
    <property type="term" value="P:GPI anchor biosynthetic process"/>
    <property type="evidence" value="ECO:0007669"/>
    <property type="project" value="UniProtKB-UniPathway"/>
</dbReference>
<feature type="region of interest" description="Disordered" evidence="10">
    <location>
        <begin position="1"/>
        <end position="43"/>
    </location>
</feature>
<dbReference type="UniPathway" id="UPA00196"/>
<keyword evidence="5" id="KW-0808">Transferase</keyword>
<feature type="transmembrane region" description="Helical" evidence="11">
    <location>
        <begin position="169"/>
        <end position="191"/>
    </location>
</feature>
<feature type="transmembrane region" description="Helical" evidence="11">
    <location>
        <begin position="364"/>
        <end position="381"/>
    </location>
</feature>
<feature type="transmembrane region" description="Helical" evidence="11">
    <location>
        <begin position="311"/>
        <end position="330"/>
    </location>
</feature>
<sequence length="413" mass="43520">MSATGETLGPASPPSGETAGAQRRNPSPARRSPGTRLPDGPPERLRAAAPAVLYITVRILGLLVLAIISAGQKEHFTNQLFSWDSDWYLEIAANGYAGVDPTMLDGNGNRSAETPLAFFPGFPLVIRLFATLPGLGAPLAAIVANLAAGIVCAYGLARLGRLVGGSERVGLLLVALFAAAPMSIVLSMPYTEALFCCAAVWSLLGVLERRWPLAGLCCLAAGLIRPTGAVLIGVVVLAALVALARGRDGRRPWAALLLAPPGMLGYLAWVGVRTGEPGGYFEVQRDGWSSSFDGGVATSRFIVETLTTNESAFITFTAWLVLCAVLLLILCLRIRMAWPLVLFAALVLVLDLGSDGLMFSKVRLMLPAFPLLLPIATGLAGRRTSTAAVSLALFLGFGSWFSAYALAVWPYAI</sequence>
<keyword evidence="9 11" id="KW-0472">Membrane</keyword>
<keyword evidence="13" id="KW-1185">Reference proteome</keyword>
<evidence type="ECO:0000256" key="5">
    <source>
        <dbReference type="ARBA" id="ARBA00022679"/>
    </source>
</evidence>
<evidence type="ECO:0000256" key="9">
    <source>
        <dbReference type="ARBA" id="ARBA00023136"/>
    </source>
</evidence>
<keyword evidence="3" id="KW-0337">GPI-anchor biosynthesis</keyword>
<dbReference type="RefSeq" id="WP_246300766.1">
    <property type="nucleotide sequence ID" value="NZ_JACBYW010000007.1"/>
</dbReference>
<accession>A0A852Z0U8</accession>
<evidence type="ECO:0000313" key="12">
    <source>
        <dbReference type="EMBL" id="NYH80441.1"/>
    </source>
</evidence>
<feature type="transmembrane region" description="Helical" evidence="11">
    <location>
        <begin position="253"/>
        <end position="272"/>
    </location>
</feature>
<evidence type="ECO:0000256" key="8">
    <source>
        <dbReference type="ARBA" id="ARBA00022989"/>
    </source>
</evidence>
<keyword evidence="8 11" id="KW-1133">Transmembrane helix</keyword>
<keyword evidence="6 11" id="KW-0812">Transmembrane</keyword>
<keyword evidence="4" id="KW-0328">Glycosyltransferase</keyword>
<gene>
    <name evidence="12" type="ORF">FHR84_003798</name>
</gene>
<dbReference type="AlphaFoldDB" id="A0A852Z0U8"/>
<feature type="transmembrane region" description="Helical" evidence="11">
    <location>
        <begin position="211"/>
        <end position="241"/>
    </location>
</feature>
<evidence type="ECO:0000256" key="10">
    <source>
        <dbReference type="SAM" id="MobiDB-lite"/>
    </source>
</evidence>
<feature type="transmembrane region" description="Helical" evidence="11">
    <location>
        <begin position="135"/>
        <end position="157"/>
    </location>
</feature>
<dbReference type="GO" id="GO:0000009">
    <property type="term" value="F:alpha-1,6-mannosyltransferase activity"/>
    <property type="evidence" value="ECO:0007669"/>
    <property type="project" value="InterPro"/>
</dbReference>
<dbReference type="InterPro" id="IPR007315">
    <property type="entry name" value="PIG-V/Gpi18"/>
</dbReference>
<evidence type="ECO:0000256" key="7">
    <source>
        <dbReference type="ARBA" id="ARBA00022824"/>
    </source>
</evidence>
<comment type="caution">
    <text evidence="12">The sequence shown here is derived from an EMBL/GenBank/DDBJ whole genome shotgun (WGS) entry which is preliminary data.</text>
</comment>
<evidence type="ECO:0000256" key="1">
    <source>
        <dbReference type="ARBA" id="ARBA00004477"/>
    </source>
</evidence>
<evidence type="ECO:0000256" key="2">
    <source>
        <dbReference type="ARBA" id="ARBA00004687"/>
    </source>
</evidence>
<evidence type="ECO:0000256" key="6">
    <source>
        <dbReference type="ARBA" id="ARBA00022692"/>
    </source>
</evidence>
<proteinExistence type="predicted"/>
<evidence type="ECO:0000256" key="4">
    <source>
        <dbReference type="ARBA" id="ARBA00022676"/>
    </source>
</evidence>
<keyword evidence="7" id="KW-0256">Endoplasmic reticulum</keyword>